<dbReference type="InterPro" id="IPR042855">
    <property type="entry name" value="V_SNARE_CC"/>
</dbReference>
<evidence type="ECO:0000259" key="10">
    <source>
        <dbReference type="PROSITE" id="PS50892"/>
    </source>
</evidence>
<proteinExistence type="inferred from homology"/>
<dbReference type="InterPro" id="IPR001388">
    <property type="entry name" value="Synaptobrevin-like"/>
</dbReference>
<keyword evidence="12" id="KW-1185">Reference proteome</keyword>
<evidence type="ECO:0000256" key="3">
    <source>
        <dbReference type="ARBA" id="ARBA00022692"/>
    </source>
</evidence>
<accession>A0A1Y3B045</accession>
<dbReference type="Proteomes" id="UP000194236">
    <property type="component" value="Unassembled WGS sequence"/>
</dbReference>
<comment type="similarity">
    <text evidence="1">Belongs to the synaptobrevin family.</text>
</comment>
<dbReference type="GO" id="GO:0016020">
    <property type="term" value="C:membrane"/>
    <property type="evidence" value="ECO:0007669"/>
    <property type="project" value="InterPro"/>
</dbReference>
<comment type="caution">
    <text evidence="11">The sequence shown here is derived from an EMBL/GenBank/DDBJ whole genome shotgun (WGS) entry which is preliminary data.</text>
</comment>
<evidence type="ECO:0000256" key="1">
    <source>
        <dbReference type="ARBA" id="ARBA00008025"/>
    </source>
</evidence>
<dbReference type="AlphaFoldDB" id="A0A1Y3B045"/>
<evidence type="ECO:0000313" key="11">
    <source>
        <dbReference type="EMBL" id="OTF74162.1"/>
    </source>
</evidence>
<keyword evidence="3 9" id="KW-0812">Transmembrane</keyword>
<dbReference type="PIRSF" id="PIRSF005409">
    <property type="entry name" value="Synaptobrevin_euk"/>
    <property type="match status" value="1"/>
</dbReference>
<evidence type="ECO:0000256" key="4">
    <source>
        <dbReference type="ARBA" id="ARBA00022927"/>
    </source>
</evidence>
<organism evidence="11 12">
    <name type="scientific">Euroglyphus maynei</name>
    <name type="common">Mayne's house dust mite</name>
    <dbReference type="NCBI Taxonomy" id="6958"/>
    <lineage>
        <taxon>Eukaryota</taxon>
        <taxon>Metazoa</taxon>
        <taxon>Ecdysozoa</taxon>
        <taxon>Arthropoda</taxon>
        <taxon>Chelicerata</taxon>
        <taxon>Arachnida</taxon>
        <taxon>Acari</taxon>
        <taxon>Acariformes</taxon>
        <taxon>Sarcoptiformes</taxon>
        <taxon>Astigmata</taxon>
        <taxon>Psoroptidia</taxon>
        <taxon>Analgoidea</taxon>
        <taxon>Pyroglyphidae</taxon>
        <taxon>Pyroglyphinae</taxon>
        <taxon>Euroglyphus</taxon>
    </lineage>
</organism>
<keyword evidence="2" id="KW-0813">Transport</keyword>
<dbReference type="PANTHER" id="PTHR45701">
    <property type="entry name" value="SYNAPTOBREVIN FAMILY MEMBER"/>
    <property type="match status" value="1"/>
</dbReference>
<evidence type="ECO:0000313" key="12">
    <source>
        <dbReference type="Proteomes" id="UP000194236"/>
    </source>
</evidence>
<evidence type="ECO:0000256" key="7">
    <source>
        <dbReference type="ARBA" id="ARBA00046280"/>
    </source>
</evidence>
<evidence type="ECO:0000256" key="5">
    <source>
        <dbReference type="ARBA" id="ARBA00022989"/>
    </source>
</evidence>
<keyword evidence="4" id="KW-0653">Protein transport</keyword>
<dbReference type="OrthoDB" id="190375at2759"/>
<dbReference type="FunFam" id="1.20.5.110:FF:000004">
    <property type="entry name" value="Vesicle-associated membrane protein 7"/>
    <property type="match status" value="1"/>
</dbReference>
<sequence length="101" mass="11999">MDDIEESPTRNDKKDEKIERLQDHVEEVSNIMQMNIDKIMERGSNLDNLQDRSQNLSEYSTEFRNGARRVQRKMWWKNMKINIIIGIIVAIILIIIIGNFH</sequence>
<name>A0A1Y3B045_EURMA</name>
<dbReference type="GO" id="GO:0012505">
    <property type="term" value="C:endomembrane system"/>
    <property type="evidence" value="ECO:0007669"/>
    <property type="project" value="UniProtKB-SubCell"/>
</dbReference>
<feature type="domain" description="V-SNARE coiled-coil homology" evidence="10">
    <location>
        <begin position="17"/>
        <end position="77"/>
    </location>
</feature>
<evidence type="ECO:0000256" key="8">
    <source>
        <dbReference type="PROSITE-ProRule" id="PRU00290"/>
    </source>
</evidence>
<reference evidence="11 12" key="1">
    <citation type="submission" date="2017-03" db="EMBL/GenBank/DDBJ databases">
        <title>Genome Survey of Euroglyphus maynei.</title>
        <authorList>
            <person name="Arlian L.G."/>
            <person name="Morgan M.S."/>
            <person name="Rider S.D."/>
        </authorList>
    </citation>
    <scope>NUCLEOTIDE SEQUENCE [LARGE SCALE GENOMIC DNA]</scope>
    <source>
        <strain evidence="11">Arlian Lab</strain>
        <tissue evidence="11">Whole body</tissue>
    </source>
</reference>
<dbReference type="PRINTS" id="PR00219">
    <property type="entry name" value="SYNAPTOBREVN"/>
</dbReference>
<keyword evidence="8" id="KW-0175">Coiled coil</keyword>
<gene>
    <name evidence="11" type="ORF">BLA29_012254</name>
</gene>
<keyword evidence="5 9" id="KW-1133">Transmembrane helix</keyword>
<dbReference type="GO" id="GO:0015031">
    <property type="term" value="P:protein transport"/>
    <property type="evidence" value="ECO:0007669"/>
    <property type="project" value="UniProtKB-KW"/>
</dbReference>
<dbReference type="EMBL" id="MUJZ01048374">
    <property type="protein sequence ID" value="OTF74162.1"/>
    <property type="molecule type" value="Genomic_DNA"/>
</dbReference>
<dbReference type="Pfam" id="PF00957">
    <property type="entry name" value="Synaptobrevin"/>
    <property type="match status" value="1"/>
</dbReference>
<dbReference type="InterPro" id="IPR016444">
    <property type="entry name" value="Synaptobrevin/VAMP"/>
</dbReference>
<evidence type="ECO:0000256" key="9">
    <source>
        <dbReference type="SAM" id="Phobius"/>
    </source>
</evidence>
<dbReference type="SUPFAM" id="SSF58038">
    <property type="entry name" value="SNARE fusion complex"/>
    <property type="match status" value="1"/>
</dbReference>
<evidence type="ECO:0000256" key="6">
    <source>
        <dbReference type="ARBA" id="ARBA00023136"/>
    </source>
</evidence>
<dbReference type="Gene3D" id="1.20.5.110">
    <property type="match status" value="1"/>
</dbReference>
<dbReference type="PROSITE" id="PS50892">
    <property type="entry name" value="V_SNARE"/>
    <property type="match status" value="1"/>
</dbReference>
<protein>
    <submittedName>
        <fullName evidence="11">Synaptobrevin-like protein</fullName>
    </submittedName>
</protein>
<evidence type="ECO:0000256" key="2">
    <source>
        <dbReference type="ARBA" id="ARBA00022448"/>
    </source>
</evidence>
<comment type="subcellular location">
    <subcellularLocation>
        <location evidence="7">Endomembrane system</location>
        <topology evidence="7">Single-pass type IV membrane protein</topology>
    </subcellularLocation>
</comment>
<feature type="transmembrane region" description="Helical" evidence="9">
    <location>
        <begin position="81"/>
        <end position="100"/>
    </location>
</feature>
<dbReference type="GO" id="GO:0005737">
    <property type="term" value="C:cytoplasm"/>
    <property type="evidence" value="ECO:0007669"/>
    <property type="project" value="UniProtKB-ARBA"/>
</dbReference>
<dbReference type="GO" id="GO:0016192">
    <property type="term" value="P:vesicle-mediated transport"/>
    <property type="evidence" value="ECO:0007669"/>
    <property type="project" value="InterPro"/>
</dbReference>
<keyword evidence="6 9" id="KW-0472">Membrane</keyword>